<dbReference type="AlphaFoldDB" id="A0A5M6CKM6"/>
<organism evidence="1 2">
    <name type="scientific">Paenimyroides baculatum</name>
    <dbReference type="NCBI Taxonomy" id="2608000"/>
    <lineage>
        <taxon>Bacteria</taxon>
        <taxon>Pseudomonadati</taxon>
        <taxon>Bacteroidota</taxon>
        <taxon>Flavobacteriia</taxon>
        <taxon>Flavobacteriales</taxon>
        <taxon>Flavobacteriaceae</taxon>
        <taxon>Paenimyroides</taxon>
    </lineage>
</organism>
<sequence>MFSSKNILCLDLEVGNSITAAEQFNISIVSANLADFNFRFETDILLHYSSNTCEFEPMDAEDLLAGWFCDGIKELLALANSDANYSKEYIDRYLNNRKSEVGHLKISSTFKSYCKRYHNHSPLGFLSYDNEEYVRKEMNSLLL</sequence>
<comment type="caution">
    <text evidence="1">The sequence shown here is derived from an EMBL/GenBank/DDBJ whole genome shotgun (WGS) entry which is preliminary data.</text>
</comment>
<accession>A0A5M6CKM6</accession>
<dbReference type="Proteomes" id="UP000325141">
    <property type="component" value="Unassembled WGS sequence"/>
</dbReference>
<dbReference type="RefSeq" id="WP_150011774.1">
    <property type="nucleotide sequence ID" value="NZ_VWSG01000004.1"/>
</dbReference>
<reference evidence="1 2" key="1">
    <citation type="submission" date="2019-09" db="EMBL/GenBank/DDBJ databases">
        <title>Genome sequence and assembly of Flavobacterium sp.</title>
        <authorList>
            <person name="Chhetri G."/>
        </authorList>
    </citation>
    <scope>NUCLEOTIDE SEQUENCE [LARGE SCALE GENOMIC DNA]</scope>
    <source>
        <strain evidence="1 2">SNL9</strain>
    </source>
</reference>
<dbReference type="EMBL" id="VWSG01000004">
    <property type="protein sequence ID" value="KAA5535593.1"/>
    <property type="molecule type" value="Genomic_DNA"/>
</dbReference>
<proteinExistence type="predicted"/>
<evidence type="ECO:0000313" key="2">
    <source>
        <dbReference type="Proteomes" id="UP000325141"/>
    </source>
</evidence>
<gene>
    <name evidence="1" type="ORF">F0460_07375</name>
</gene>
<protein>
    <submittedName>
        <fullName evidence="1">Uncharacterized protein</fullName>
    </submittedName>
</protein>
<keyword evidence="2" id="KW-1185">Reference proteome</keyword>
<evidence type="ECO:0000313" key="1">
    <source>
        <dbReference type="EMBL" id="KAA5535593.1"/>
    </source>
</evidence>
<name>A0A5M6CKM6_9FLAO</name>